<organism evidence="1">
    <name type="scientific">freshwater metagenome</name>
    <dbReference type="NCBI Taxonomy" id="449393"/>
    <lineage>
        <taxon>unclassified sequences</taxon>
        <taxon>metagenomes</taxon>
        <taxon>ecological metagenomes</taxon>
    </lineage>
</organism>
<proteinExistence type="predicted"/>
<protein>
    <submittedName>
        <fullName evidence="1">Unannotated protein</fullName>
    </submittedName>
</protein>
<dbReference type="AlphaFoldDB" id="A0A6J6QYW5"/>
<dbReference type="InterPro" id="IPR029058">
    <property type="entry name" value="AB_hydrolase_fold"/>
</dbReference>
<accession>A0A6J6QYW5</accession>
<reference evidence="1" key="1">
    <citation type="submission" date="2020-05" db="EMBL/GenBank/DDBJ databases">
        <authorList>
            <person name="Chiriac C."/>
            <person name="Salcher M."/>
            <person name="Ghai R."/>
            <person name="Kavagutti S V."/>
        </authorList>
    </citation>
    <scope>NUCLEOTIDE SEQUENCE</scope>
</reference>
<dbReference type="SUPFAM" id="SSF53474">
    <property type="entry name" value="alpha/beta-Hydrolases"/>
    <property type="match status" value="1"/>
</dbReference>
<sequence>MINKTLKKSFAALTTATMVAALAVAIPAAARADGITCSEVAAATKYSARNTQLCSGVDQFGAKFEIAMPKKFNGTLIVYSHGIRYGVNLPPLPVIAPKGSVIDNSPAIAPSAEVATSLLKQGFALAGSGVQVQGWNAAEQSLANVILIDAAYAKFPKIDRVAAWGNSLGGLSTQLMAEQNPDMVEAIAPLCLADSALAEITMAGDFLWGLKTLFDPSIKAVGYSAGDAGYREMLGDLGKVLGVLGSLQAAIAANPTAPAWPATSTAPATLKGIPVRSAILLLGLISGVSTQSKTYDASSGPKGPLETTFGLAISPALAVLENGAQAAVLAVIANYDLELRGGGIVFDNSTTNYSARLGDDSDVYAAALSGKTATAGMLGYLSALNPAAPRVKADAGAVARIKAIGEVQGTLTVPTITLTATADHITPPGATQHLINQYNAAIASGTSKKGLLVNIWNKPSDEYTQFDSAGRPITPAVDPSGTGHCNFTTNQYLMIAKLLTDSAKSGKAPSAKTVAAAIKKDKNLFVDPNYTAPLLKYRQ</sequence>
<name>A0A6J6QYW5_9ZZZZ</name>
<gene>
    <name evidence="1" type="ORF">UFOPK2715_00170</name>
</gene>
<dbReference type="EMBL" id="CAEZYN010000007">
    <property type="protein sequence ID" value="CAB4716981.1"/>
    <property type="molecule type" value="Genomic_DNA"/>
</dbReference>
<evidence type="ECO:0000313" key="1">
    <source>
        <dbReference type="EMBL" id="CAB4716981.1"/>
    </source>
</evidence>
<dbReference type="Gene3D" id="3.40.50.1820">
    <property type="entry name" value="alpha/beta hydrolase"/>
    <property type="match status" value="1"/>
</dbReference>